<dbReference type="Proteomes" id="UP000016934">
    <property type="component" value="Unassembled WGS sequence"/>
</dbReference>
<dbReference type="HOGENOM" id="CLU_000384_35_0_1"/>
<dbReference type="RefSeq" id="XP_007701198.1">
    <property type="nucleotide sequence ID" value="XM_007703008.1"/>
</dbReference>
<dbReference type="KEGG" id="bsc:COCSADRAFT_93189"/>
<protein>
    <submittedName>
        <fullName evidence="1">Uncharacterized protein</fullName>
    </submittedName>
</protein>
<accession>M2R7B9</accession>
<organism evidence="1 2">
    <name type="scientific">Cochliobolus sativus (strain ND90Pr / ATCC 201652)</name>
    <name type="common">Common root rot and spot blotch fungus</name>
    <name type="synonym">Bipolaris sorokiniana</name>
    <dbReference type="NCBI Taxonomy" id="665912"/>
    <lineage>
        <taxon>Eukaryota</taxon>
        <taxon>Fungi</taxon>
        <taxon>Dikarya</taxon>
        <taxon>Ascomycota</taxon>
        <taxon>Pezizomycotina</taxon>
        <taxon>Dothideomycetes</taxon>
        <taxon>Pleosporomycetidae</taxon>
        <taxon>Pleosporales</taxon>
        <taxon>Pleosporineae</taxon>
        <taxon>Pleosporaceae</taxon>
        <taxon>Bipolaris</taxon>
    </lineage>
</organism>
<reference evidence="2" key="2">
    <citation type="journal article" date="2013" name="PLoS Genet.">
        <title>Comparative genome structure, secondary metabolite, and effector coding capacity across Cochliobolus pathogens.</title>
        <authorList>
            <person name="Condon B.J."/>
            <person name="Leng Y."/>
            <person name="Wu D."/>
            <person name="Bushley K.E."/>
            <person name="Ohm R.A."/>
            <person name="Otillar R."/>
            <person name="Martin J."/>
            <person name="Schackwitz W."/>
            <person name="Grimwood J."/>
            <person name="MohdZainudin N."/>
            <person name="Xue C."/>
            <person name="Wang R."/>
            <person name="Manning V.A."/>
            <person name="Dhillon B."/>
            <person name="Tu Z.J."/>
            <person name="Steffenson B.J."/>
            <person name="Salamov A."/>
            <person name="Sun H."/>
            <person name="Lowry S."/>
            <person name="LaButti K."/>
            <person name="Han J."/>
            <person name="Copeland A."/>
            <person name="Lindquist E."/>
            <person name="Barry K."/>
            <person name="Schmutz J."/>
            <person name="Baker S.E."/>
            <person name="Ciuffetti L.M."/>
            <person name="Grigoriev I.V."/>
            <person name="Zhong S."/>
            <person name="Turgeon B.G."/>
        </authorList>
    </citation>
    <scope>NUCLEOTIDE SEQUENCE [LARGE SCALE GENOMIC DNA]</scope>
    <source>
        <strain evidence="2">ND90Pr / ATCC 201652</strain>
    </source>
</reference>
<evidence type="ECO:0000313" key="2">
    <source>
        <dbReference type="Proteomes" id="UP000016934"/>
    </source>
</evidence>
<feature type="non-terminal residue" evidence="1">
    <location>
        <position position="1"/>
    </location>
</feature>
<evidence type="ECO:0000313" key="1">
    <source>
        <dbReference type="EMBL" id="EMD62889.1"/>
    </source>
</evidence>
<proteinExistence type="predicted"/>
<dbReference type="GeneID" id="19141495"/>
<keyword evidence="2" id="KW-1185">Reference proteome</keyword>
<sequence length="57" mass="6875">IKLIPNKNRKILEVLYRLLYSILRDKLFILRKTLYKLLKKGFFYISNSSIVLSILFI</sequence>
<name>M2R7B9_COCSN</name>
<dbReference type="AlphaFoldDB" id="M2R7B9"/>
<gene>
    <name evidence="1" type="ORF">COCSADRAFT_93189</name>
</gene>
<dbReference type="EMBL" id="KB445645">
    <property type="protein sequence ID" value="EMD62889.1"/>
    <property type="molecule type" value="Genomic_DNA"/>
</dbReference>
<reference evidence="1 2" key="1">
    <citation type="journal article" date="2012" name="PLoS Pathog.">
        <title>Diverse lifestyles and strategies of plant pathogenesis encoded in the genomes of eighteen Dothideomycetes fungi.</title>
        <authorList>
            <person name="Ohm R.A."/>
            <person name="Feau N."/>
            <person name="Henrissat B."/>
            <person name="Schoch C.L."/>
            <person name="Horwitz B.A."/>
            <person name="Barry K.W."/>
            <person name="Condon B.J."/>
            <person name="Copeland A.C."/>
            <person name="Dhillon B."/>
            <person name="Glaser F."/>
            <person name="Hesse C.N."/>
            <person name="Kosti I."/>
            <person name="LaButti K."/>
            <person name="Lindquist E.A."/>
            <person name="Lucas S."/>
            <person name="Salamov A.A."/>
            <person name="Bradshaw R.E."/>
            <person name="Ciuffetti L."/>
            <person name="Hamelin R.C."/>
            <person name="Kema G.H.J."/>
            <person name="Lawrence C."/>
            <person name="Scott J.A."/>
            <person name="Spatafora J.W."/>
            <person name="Turgeon B.G."/>
            <person name="de Wit P.J.G.M."/>
            <person name="Zhong S."/>
            <person name="Goodwin S.B."/>
            <person name="Grigoriev I.V."/>
        </authorList>
    </citation>
    <scope>NUCLEOTIDE SEQUENCE [LARGE SCALE GENOMIC DNA]</scope>
    <source>
        <strain evidence="2">ND90Pr / ATCC 201652</strain>
    </source>
</reference>